<keyword evidence="1" id="KW-0597">Phosphoprotein</keyword>
<evidence type="ECO:0000256" key="1">
    <source>
        <dbReference type="PROSITE-ProRule" id="PRU00169"/>
    </source>
</evidence>
<dbReference type="InterPro" id="IPR001789">
    <property type="entry name" value="Sig_transdc_resp-reg_receiver"/>
</dbReference>
<dbReference type="Pfam" id="PF08668">
    <property type="entry name" value="HDOD"/>
    <property type="match status" value="1"/>
</dbReference>
<dbReference type="PROSITE" id="PS50110">
    <property type="entry name" value="RESPONSE_REGULATORY"/>
    <property type="match status" value="1"/>
</dbReference>
<dbReference type="PANTHER" id="PTHR33525">
    <property type="match status" value="1"/>
</dbReference>
<dbReference type="InterPro" id="IPR011006">
    <property type="entry name" value="CheY-like_superfamily"/>
</dbReference>
<protein>
    <recommendedName>
        <fullName evidence="6">Two-component system response regulator</fullName>
    </recommendedName>
</protein>
<dbReference type="SMART" id="SM00448">
    <property type="entry name" value="REC"/>
    <property type="match status" value="1"/>
</dbReference>
<dbReference type="AlphaFoldDB" id="A0A2S5KNB6"/>
<dbReference type="SUPFAM" id="SSF52172">
    <property type="entry name" value="CheY-like"/>
    <property type="match status" value="1"/>
</dbReference>
<dbReference type="PROSITE" id="PS51833">
    <property type="entry name" value="HDOD"/>
    <property type="match status" value="1"/>
</dbReference>
<dbReference type="NCBIfam" id="TIGR00277">
    <property type="entry name" value="HDIG"/>
    <property type="match status" value="1"/>
</dbReference>
<gene>
    <name evidence="4" type="ORF">C4K68_16000</name>
</gene>
<proteinExistence type="predicted"/>
<evidence type="ECO:0000259" key="3">
    <source>
        <dbReference type="PROSITE" id="PS51833"/>
    </source>
</evidence>
<dbReference type="EMBL" id="PRLP01000054">
    <property type="protein sequence ID" value="PPC76288.1"/>
    <property type="molecule type" value="Genomic_DNA"/>
</dbReference>
<feature type="domain" description="Response regulatory" evidence="2">
    <location>
        <begin position="18"/>
        <end position="134"/>
    </location>
</feature>
<comment type="caution">
    <text evidence="4">The sequence shown here is derived from an EMBL/GenBank/DDBJ whole genome shotgun (WGS) entry which is preliminary data.</text>
</comment>
<dbReference type="Proteomes" id="UP000238196">
    <property type="component" value="Unassembled WGS sequence"/>
</dbReference>
<dbReference type="InterPro" id="IPR052340">
    <property type="entry name" value="RNase_Y/CdgJ"/>
</dbReference>
<evidence type="ECO:0000313" key="4">
    <source>
        <dbReference type="EMBL" id="PPC76288.1"/>
    </source>
</evidence>
<dbReference type="Gene3D" id="3.40.50.2300">
    <property type="match status" value="1"/>
</dbReference>
<sequence length="415" mass="46275">MYSEMTASRGLQPSKKKRVLLVDDDPLILSSLRRALRKKQESWEISFVQSGPVALALMEREEPFDVIVTDMRMPVMDGVGLLRRVVERFPGVARIVLTGYAESDDIAIAAELAHQCLAKPCDIDTLVEAINQACQVQEMMSNSRLREVMGGIGNLPAVPSTCQKLQAMLQDTDVTVRDVTCLIESDLGISSRLLRIVNSGFTGQTRTIDNVHDAVVRLGMQHVNDWVLVCHMMHELEQHHWQRYSFENLRRRSVAVGKFARHMALQIGLPKAVADQIMMGGLLHDLGMFLLAARMPEAYAEAFILCERQGMSLHDAEQQVLGVSHGEVGAYLLGLWRFPAAIVDMVLRHHCDEGYDSCSIGVVLVSIADALLPPLLHDVNYPLSARLNEQDLAASGLLEHFKTWQEQAAEFVDGW</sequence>
<feature type="modified residue" description="4-aspartylphosphate" evidence="1">
    <location>
        <position position="70"/>
    </location>
</feature>
<feature type="domain" description="HDOD" evidence="3">
    <location>
        <begin position="155"/>
        <end position="352"/>
    </location>
</feature>
<dbReference type="InterPro" id="IPR003607">
    <property type="entry name" value="HD/PDEase_dom"/>
</dbReference>
<dbReference type="OrthoDB" id="5291706at2"/>
<dbReference type="SUPFAM" id="SSF109604">
    <property type="entry name" value="HD-domain/PDEase-like"/>
    <property type="match status" value="1"/>
</dbReference>
<evidence type="ECO:0008006" key="6">
    <source>
        <dbReference type="Google" id="ProtNLM"/>
    </source>
</evidence>
<dbReference type="Gene3D" id="1.10.3210.10">
    <property type="entry name" value="Hypothetical protein af1432"/>
    <property type="match status" value="1"/>
</dbReference>
<dbReference type="InterPro" id="IPR013976">
    <property type="entry name" value="HDOD"/>
</dbReference>
<name>A0A2S5KNB6_9PROT</name>
<dbReference type="Pfam" id="PF00072">
    <property type="entry name" value="Response_reg"/>
    <property type="match status" value="1"/>
</dbReference>
<dbReference type="GO" id="GO:0000160">
    <property type="term" value="P:phosphorelay signal transduction system"/>
    <property type="evidence" value="ECO:0007669"/>
    <property type="project" value="InterPro"/>
</dbReference>
<dbReference type="InterPro" id="IPR006675">
    <property type="entry name" value="HDIG_dom"/>
</dbReference>
<dbReference type="PANTHER" id="PTHR33525:SF5">
    <property type="entry name" value="TWO COMPONENT SIGNAL TRANSDUCTION SYSTEM RESPONSE REGULATOR"/>
    <property type="match status" value="1"/>
</dbReference>
<evidence type="ECO:0000259" key="2">
    <source>
        <dbReference type="PROSITE" id="PS50110"/>
    </source>
</evidence>
<reference evidence="4 5" key="1">
    <citation type="submission" date="2018-02" db="EMBL/GenBank/DDBJ databases">
        <title>novel marine gammaproteobacteria from coastal saline agro ecosystem.</title>
        <authorList>
            <person name="Krishnan R."/>
            <person name="Ramesh Kumar N."/>
        </authorList>
    </citation>
    <scope>NUCLEOTIDE SEQUENCE [LARGE SCALE GENOMIC DNA]</scope>
    <source>
        <strain evidence="4 5">228</strain>
    </source>
</reference>
<accession>A0A2S5KNB6</accession>
<organism evidence="4 5">
    <name type="scientific">Proteobacteria bacterium 228</name>
    <dbReference type="NCBI Taxonomy" id="2083153"/>
    <lineage>
        <taxon>Bacteria</taxon>
        <taxon>Pseudomonadati</taxon>
        <taxon>Pseudomonadota</taxon>
    </lineage>
</organism>
<dbReference type="CDD" id="cd00077">
    <property type="entry name" value="HDc"/>
    <property type="match status" value="1"/>
</dbReference>
<evidence type="ECO:0000313" key="5">
    <source>
        <dbReference type="Proteomes" id="UP000238196"/>
    </source>
</evidence>